<dbReference type="EMBL" id="FXTQ01000003">
    <property type="protein sequence ID" value="SMO76599.1"/>
    <property type="molecule type" value="Genomic_DNA"/>
</dbReference>
<evidence type="ECO:0000313" key="2">
    <source>
        <dbReference type="Proteomes" id="UP000319267"/>
    </source>
</evidence>
<accession>A0A521DY03</accession>
<organism evidence="1 2">
    <name type="scientific">Flavobacterium nitrogenifigens</name>
    <dbReference type="NCBI Taxonomy" id="1617283"/>
    <lineage>
        <taxon>Bacteria</taxon>
        <taxon>Pseudomonadati</taxon>
        <taxon>Bacteroidota</taxon>
        <taxon>Flavobacteriia</taxon>
        <taxon>Flavobacteriales</taxon>
        <taxon>Flavobacteriaceae</taxon>
        <taxon>Flavobacterium</taxon>
    </lineage>
</organism>
<gene>
    <name evidence="1" type="ORF">SAMN06265220_103633</name>
</gene>
<reference evidence="1 2" key="1">
    <citation type="submission" date="2017-05" db="EMBL/GenBank/DDBJ databases">
        <authorList>
            <person name="Varghese N."/>
            <person name="Submissions S."/>
        </authorList>
    </citation>
    <scope>NUCLEOTIDE SEQUENCE [LARGE SCALE GENOMIC DNA]</scope>
    <source>
        <strain evidence="1 2">DSM 29982</strain>
    </source>
</reference>
<name>A0A521DY03_9FLAO</name>
<protein>
    <submittedName>
        <fullName evidence="1">Uncharacterized protein</fullName>
    </submittedName>
</protein>
<proteinExistence type="predicted"/>
<dbReference type="AlphaFoldDB" id="A0A521DY03"/>
<sequence length="57" mass="6828">MGKGICKTARVLCKYFIFVETVLEKRLVEVVFYKSMESSHITNLYYINPKLTYIIWF</sequence>
<dbReference type="Proteomes" id="UP000319267">
    <property type="component" value="Unassembled WGS sequence"/>
</dbReference>
<evidence type="ECO:0000313" key="1">
    <source>
        <dbReference type="EMBL" id="SMO76599.1"/>
    </source>
</evidence>
<keyword evidence="2" id="KW-1185">Reference proteome</keyword>